<dbReference type="GO" id="GO:0031201">
    <property type="term" value="C:SNARE complex"/>
    <property type="evidence" value="ECO:0007669"/>
    <property type="project" value="TreeGrafter"/>
</dbReference>
<comment type="caution">
    <text evidence="7">The sequence shown here is derived from an EMBL/GenBank/DDBJ whole genome shotgun (WGS) entry which is preliminary data.</text>
</comment>
<dbReference type="AlphaFoldDB" id="A0A813RMW6"/>
<comment type="similarity">
    <text evidence="1">Belongs to the SNAP-25 family.</text>
</comment>
<organism evidence="7 8">
    <name type="scientific">Adineta ricciae</name>
    <name type="common">Rotifer</name>
    <dbReference type="NCBI Taxonomy" id="249248"/>
    <lineage>
        <taxon>Eukaryota</taxon>
        <taxon>Metazoa</taxon>
        <taxon>Spiralia</taxon>
        <taxon>Gnathifera</taxon>
        <taxon>Rotifera</taxon>
        <taxon>Eurotatoria</taxon>
        <taxon>Bdelloidea</taxon>
        <taxon>Adinetida</taxon>
        <taxon>Adinetidae</taxon>
        <taxon>Adineta</taxon>
    </lineage>
</organism>
<dbReference type="GO" id="GO:0098793">
    <property type="term" value="C:presynapse"/>
    <property type="evidence" value="ECO:0007669"/>
    <property type="project" value="GOC"/>
</dbReference>
<evidence type="ECO:0000256" key="1">
    <source>
        <dbReference type="ARBA" id="ARBA00009480"/>
    </source>
</evidence>
<proteinExistence type="inferred from homology"/>
<dbReference type="OrthoDB" id="18679at2759"/>
<dbReference type="GO" id="GO:0015031">
    <property type="term" value="P:protein transport"/>
    <property type="evidence" value="ECO:0007669"/>
    <property type="project" value="UniProtKB-KW"/>
</dbReference>
<protein>
    <recommendedName>
        <fullName evidence="6">t-SNARE coiled-coil homology domain-containing protein</fullName>
    </recommendedName>
</protein>
<evidence type="ECO:0000256" key="5">
    <source>
        <dbReference type="SAM" id="Coils"/>
    </source>
</evidence>
<dbReference type="PANTHER" id="PTHR19305">
    <property type="entry name" value="SYNAPTOSOMAL ASSOCIATED PROTEIN"/>
    <property type="match status" value="1"/>
</dbReference>
<feature type="coiled-coil region" evidence="5">
    <location>
        <begin position="86"/>
        <end position="120"/>
    </location>
</feature>
<evidence type="ECO:0000256" key="4">
    <source>
        <dbReference type="ARBA" id="ARBA00023054"/>
    </source>
</evidence>
<dbReference type="SUPFAM" id="SSF58038">
    <property type="entry name" value="SNARE fusion complex"/>
    <property type="match status" value="2"/>
</dbReference>
<keyword evidence="3" id="KW-0653">Protein transport</keyword>
<accession>A0A813RMW6</accession>
<dbReference type="GO" id="GO:0016082">
    <property type="term" value="P:synaptic vesicle priming"/>
    <property type="evidence" value="ECO:0007669"/>
    <property type="project" value="TreeGrafter"/>
</dbReference>
<sequence>MQKCSLIILFETSHIFPPTTSVTQLVTITLPIITIVFCENMDTTVRSNGNQEELHSIQQQIHEKKTGILDSTRRMLGLISESEAVGNNTAAELVQQREQLENIQQRCHTIDSNLVEAQKNLNKLGSIFGGIKNYFQPPKPSIPKSTSQPQLTSAEKKKLAATHNAAAAAINTRPTNLRSDTDTYFGKSRSAMDDIERETEDGLRDIHQGVNRLKLLAMQMNQELEGQKPLIEDITQHVTIVEGSVKKKNSEMRKL</sequence>
<reference evidence="7" key="1">
    <citation type="submission" date="2021-02" db="EMBL/GenBank/DDBJ databases">
        <authorList>
            <person name="Nowell W R."/>
        </authorList>
    </citation>
    <scope>NUCLEOTIDE SEQUENCE</scope>
</reference>
<evidence type="ECO:0000256" key="2">
    <source>
        <dbReference type="ARBA" id="ARBA00022448"/>
    </source>
</evidence>
<gene>
    <name evidence="7" type="ORF">EDS130_LOCUS3914</name>
</gene>
<dbReference type="GO" id="GO:0019905">
    <property type="term" value="F:syntaxin binding"/>
    <property type="evidence" value="ECO:0007669"/>
    <property type="project" value="TreeGrafter"/>
</dbReference>
<dbReference type="GO" id="GO:0005886">
    <property type="term" value="C:plasma membrane"/>
    <property type="evidence" value="ECO:0007669"/>
    <property type="project" value="TreeGrafter"/>
</dbReference>
<dbReference type="CDD" id="cd15841">
    <property type="entry name" value="SNARE_Qc"/>
    <property type="match status" value="1"/>
</dbReference>
<feature type="domain" description="T-SNARE coiled-coil homology" evidence="6">
    <location>
        <begin position="193"/>
        <end position="255"/>
    </location>
</feature>
<evidence type="ECO:0000259" key="6">
    <source>
        <dbReference type="PROSITE" id="PS50192"/>
    </source>
</evidence>
<evidence type="ECO:0000313" key="7">
    <source>
        <dbReference type="EMBL" id="CAF0782579.1"/>
    </source>
</evidence>
<dbReference type="Proteomes" id="UP000663852">
    <property type="component" value="Unassembled WGS sequence"/>
</dbReference>
<evidence type="ECO:0000313" key="8">
    <source>
        <dbReference type="Proteomes" id="UP000663852"/>
    </source>
</evidence>
<feature type="domain" description="T-SNARE coiled-coil homology" evidence="6">
    <location>
        <begin position="70"/>
        <end position="124"/>
    </location>
</feature>
<dbReference type="FunFam" id="1.20.5.110:FF:000041">
    <property type="entry name" value="Synaptosomal-associated protein 29"/>
    <property type="match status" value="1"/>
</dbReference>
<dbReference type="GO" id="GO:0005484">
    <property type="term" value="F:SNAP receptor activity"/>
    <property type="evidence" value="ECO:0007669"/>
    <property type="project" value="TreeGrafter"/>
</dbReference>
<dbReference type="PANTHER" id="PTHR19305:SF9">
    <property type="entry name" value="SYNAPTOSOMAL-ASSOCIATED PROTEIN 29"/>
    <property type="match status" value="1"/>
</dbReference>
<dbReference type="GO" id="GO:0031629">
    <property type="term" value="P:synaptic vesicle fusion to presynaptic active zone membrane"/>
    <property type="evidence" value="ECO:0007669"/>
    <property type="project" value="TreeGrafter"/>
</dbReference>
<keyword evidence="2" id="KW-0813">Transport</keyword>
<dbReference type="EMBL" id="CAJNOJ010000010">
    <property type="protein sequence ID" value="CAF0782579.1"/>
    <property type="molecule type" value="Genomic_DNA"/>
</dbReference>
<dbReference type="SMART" id="SM00397">
    <property type="entry name" value="t_SNARE"/>
    <property type="match status" value="2"/>
</dbReference>
<dbReference type="Gene3D" id="1.20.5.110">
    <property type="match status" value="2"/>
</dbReference>
<dbReference type="PROSITE" id="PS50192">
    <property type="entry name" value="T_SNARE"/>
    <property type="match status" value="2"/>
</dbReference>
<name>A0A813RMW6_ADIRI</name>
<evidence type="ECO:0000256" key="3">
    <source>
        <dbReference type="ARBA" id="ARBA00022927"/>
    </source>
</evidence>
<dbReference type="InterPro" id="IPR000727">
    <property type="entry name" value="T_SNARE_dom"/>
</dbReference>
<keyword evidence="4 5" id="KW-0175">Coiled coil</keyword>